<comment type="caution">
    <text evidence="2">The sequence shown here is derived from an EMBL/GenBank/DDBJ whole genome shotgun (WGS) entry which is preliminary data.</text>
</comment>
<reference evidence="2 3" key="1">
    <citation type="journal article" date="2002" name="Nature">
        <title>Genome sequence and comparative analysis of the model rodent malaria parasite Plasmodium yoelii yoelii.</title>
        <authorList>
            <person name="Carlton J.M."/>
            <person name="Angiuoli S.V."/>
            <person name="Suh B.B."/>
            <person name="Kooij T.W."/>
            <person name="Pertea M."/>
            <person name="Silva J.C."/>
            <person name="Ermolaeva M.D."/>
            <person name="Allen J.E."/>
            <person name="Selengut J.D."/>
            <person name="Koo H.L."/>
            <person name="Peterson J.D."/>
            <person name="Pop M."/>
            <person name="Kosack D.S."/>
            <person name="Shumway M.F."/>
            <person name="Bidwell S.L."/>
            <person name="Shallom S.J."/>
            <person name="van Aken S.E."/>
            <person name="Riedmuller S.B."/>
            <person name="Feldblyum T.V."/>
            <person name="Cho J.K."/>
            <person name="Quackenbush J."/>
            <person name="Sedegah M."/>
            <person name="Shoaibi A."/>
            <person name="Cummings L.M."/>
            <person name="Florens L."/>
            <person name="Yates J.R."/>
            <person name="Raine J.D."/>
            <person name="Sinden R.E."/>
            <person name="Harris M.A."/>
            <person name="Cunningham D.A."/>
            <person name="Preiser P.R."/>
            <person name="Bergman L.W."/>
            <person name="Vaidya A.B."/>
            <person name="van Lin L.H."/>
            <person name="Janse C.J."/>
            <person name="Waters A.P."/>
            <person name="Smith H.O."/>
            <person name="White O.R."/>
            <person name="Salzberg S.L."/>
            <person name="Venter J.C."/>
            <person name="Fraser C.M."/>
            <person name="Hoffman S.L."/>
            <person name="Gardner M.J."/>
            <person name="Carucci D.J."/>
        </authorList>
    </citation>
    <scope>NUCLEOTIDE SEQUENCE [LARGE SCALE GENOMIC DNA]</scope>
    <source>
        <strain evidence="2 3">17XNL</strain>
    </source>
</reference>
<gene>
    <name evidence="2" type="ORF">PY07685</name>
</gene>
<name>Q7R7A3_PLAYO</name>
<organism evidence="2 3">
    <name type="scientific">Plasmodium yoelii yoelii</name>
    <dbReference type="NCBI Taxonomy" id="73239"/>
    <lineage>
        <taxon>Eukaryota</taxon>
        <taxon>Sar</taxon>
        <taxon>Alveolata</taxon>
        <taxon>Apicomplexa</taxon>
        <taxon>Aconoidasida</taxon>
        <taxon>Haemosporida</taxon>
        <taxon>Plasmodiidae</taxon>
        <taxon>Plasmodium</taxon>
        <taxon>Plasmodium (Vinckeia)</taxon>
    </lineage>
</organism>
<protein>
    <submittedName>
        <fullName evidence="2">Uncharacterized protein</fullName>
    </submittedName>
</protein>
<evidence type="ECO:0000313" key="2">
    <source>
        <dbReference type="EMBL" id="EAA20196.1"/>
    </source>
</evidence>
<dbReference type="InParanoid" id="Q7R7A3"/>
<dbReference type="AlphaFoldDB" id="Q7R7A3"/>
<dbReference type="EMBL" id="AABL01002869">
    <property type="protein sequence ID" value="EAA20196.1"/>
    <property type="molecule type" value="Genomic_DNA"/>
</dbReference>
<dbReference type="PaxDb" id="73239-Q7R7A3"/>
<evidence type="ECO:0000313" key="3">
    <source>
        <dbReference type="Proteomes" id="UP000008553"/>
    </source>
</evidence>
<feature type="compositionally biased region" description="Basic and acidic residues" evidence="1">
    <location>
        <begin position="145"/>
        <end position="158"/>
    </location>
</feature>
<keyword evidence="3" id="KW-1185">Reference proteome</keyword>
<feature type="compositionally biased region" description="Basic and acidic residues" evidence="1">
    <location>
        <begin position="93"/>
        <end position="102"/>
    </location>
</feature>
<evidence type="ECO:0000256" key="1">
    <source>
        <dbReference type="SAM" id="MobiDB-lite"/>
    </source>
</evidence>
<accession>Q7R7A3</accession>
<feature type="region of interest" description="Disordered" evidence="1">
    <location>
        <begin position="1"/>
        <end position="178"/>
    </location>
</feature>
<feature type="non-terminal residue" evidence="2">
    <location>
        <position position="178"/>
    </location>
</feature>
<dbReference type="Proteomes" id="UP000008553">
    <property type="component" value="Unassembled WGS sequence"/>
</dbReference>
<sequence length="178" mass="19681">MGVGEKTAALEVFHPDRVASRRRAHHGQGQGGKTRQEDPQRQAFRPQRLPRPVTAAQEHGRPRRHAGQAAGRGERTPARQGQDQRQGDVPAAGDDRFHDPRRTVRPRHPQPFPQAPYHPGLGHRGAGPEPHAQTARADAENDEEAQGRQHHEPDERHARSARPPAAVLTGAARETEKI</sequence>
<proteinExistence type="predicted"/>